<keyword evidence="3" id="KW-0378">Hydrolase</keyword>
<feature type="domain" description="CAAX prenyl protease 2/Lysostaphin resistance protein A-like" evidence="2">
    <location>
        <begin position="145"/>
        <end position="255"/>
    </location>
</feature>
<evidence type="ECO:0000313" key="4">
    <source>
        <dbReference type="Proteomes" id="UP001596118"/>
    </source>
</evidence>
<keyword evidence="1" id="KW-0472">Membrane</keyword>
<name>A0ABD5QWW5_9EURY</name>
<feature type="transmembrane region" description="Helical" evidence="1">
    <location>
        <begin position="103"/>
        <end position="127"/>
    </location>
</feature>
<evidence type="ECO:0000313" key="3">
    <source>
        <dbReference type="EMBL" id="MFC5277167.1"/>
    </source>
</evidence>
<keyword evidence="1" id="KW-0812">Transmembrane</keyword>
<dbReference type="EC" id="3.4.-.-" evidence="3"/>
<evidence type="ECO:0000256" key="1">
    <source>
        <dbReference type="SAM" id="Phobius"/>
    </source>
</evidence>
<organism evidence="3 4">
    <name type="scientific">Halorubrum rubrum</name>
    <dbReference type="NCBI Taxonomy" id="1126240"/>
    <lineage>
        <taxon>Archaea</taxon>
        <taxon>Methanobacteriati</taxon>
        <taxon>Methanobacteriota</taxon>
        <taxon>Stenosarchaea group</taxon>
        <taxon>Halobacteria</taxon>
        <taxon>Halobacteriales</taxon>
        <taxon>Haloferacaceae</taxon>
        <taxon>Halorubrum</taxon>
    </lineage>
</organism>
<dbReference type="EMBL" id="JBHSKY010000001">
    <property type="protein sequence ID" value="MFC5277167.1"/>
    <property type="molecule type" value="Genomic_DNA"/>
</dbReference>
<feature type="transmembrane region" description="Helical" evidence="1">
    <location>
        <begin position="247"/>
        <end position="269"/>
    </location>
</feature>
<keyword evidence="1" id="KW-1133">Transmembrane helix</keyword>
<feature type="transmembrane region" description="Helical" evidence="1">
    <location>
        <begin position="133"/>
        <end position="155"/>
    </location>
</feature>
<feature type="transmembrane region" description="Helical" evidence="1">
    <location>
        <begin position="191"/>
        <end position="209"/>
    </location>
</feature>
<feature type="transmembrane region" description="Helical" evidence="1">
    <location>
        <begin position="15"/>
        <end position="35"/>
    </location>
</feature>
<keyword evidence="4" id="KW-1185">Reference proteome</keyword>
<comment type="caution">
    <text evidence="3">The sequence shown here is derived from an EMBL/GenBank/DDBJ whole genome shotgun (WGS) entry which is preliminary data.</text>
</comment>
<feature type="transmembrane region" description="Helical" evidence="1">
    <location>
        <begin position="162"/>
        <end position="179"/>
    </location>
</feature>
<dbReference type="InterPro" id="IPR003675">
    <property type="entry name" value="Rce1/LyrA-like_dom"/>
</dbReference>
<evidence type="ECO:0000259" key="2">
    <source>
        <dbReference type="Pfam" id="PF02517"/>
    </source>
</evidence>
<dbReference type="Pfam" id="PF02517">
    <property type="entry name" value="Rce1-like"/>
    <property type="match status" value="1"/>
</dbReference>
<feature type="transmembrane region" description="Helical" evidence="1">
    <location>
        <begin position="47"/>
        <end position="72"/>
    </location>
</feature>
<reference evidence="3 4" key="1">
    <citation type="journal article" date="2019" name="Int. J. Syst. Evol. Microbiol.">
        <title>The Global Catalogue of Microorganisms (GCM) 10K type strain sequencing project: providing services to taxonomists for standard genome sequencing and annotation.</title>
        <authorList>
            <consortium name="The Broad Institute Genomics Platform"/>
            <consortium name="The Broad Institute Genome Sequencing Center for Infectious Disease"/>
            <person name="Wu L."/>
            <person name="Ma J."/>
        </authorList>
    </citation>
    <scope>NUCLEOTIDE SEQUENCE [LARGE SCALE GENOMIC DNA]</scope>
    <source>
        <strain evidence="3 4">CGMCC 1.12124</strain>
    </source>
</reference>
<dbReference type="AlphaFoldDB" id="A0ABD5QWW5"/>
<accession>A0ABD5QWW5</accession>
<proteinExistence type="predicted"/>
<gene>
    <name evidence="3" type="ORF">ACFPM1_00075</name>
</gene>
<dbReference type="Proteomes" id="UP001596118">
    <property type="component" value="Unassembled WGS sequence"/>
</dbReference>
<dbReference type="RefSeq" id="WP_256411897.1">
    <property type="nucleotide sequence ID" value="NZ_JANHDM010000007.1"/>
</dbReference>
<protein>
    <submittedName>
        <fullName evidence="3">CPBP family intramembrane glutamic endopeptidase</fullName>
        <ecNumber evidence="3">3.4.-.-</ecNumber>
    </submittedName>
</protein>
<dbReference type="GO" id="GO:0080120">
    <property type="term" value="P:CAAX-box protein maturation"/>
    <property type="evidence" value="ECO:0007669"/>
    <property type="project" value="UniProtKB-ARBA"/>
</dbReference>
<dbReference type="GO" id="GO:0004175">
    <property type="term" value="F:endopeptidase activity"/>
    <property type="evidence" value="ECO:0007669"/>
    <property type="project" value="UniProtKB-ARBA"/>
</dbReference>
<feature type="transmembrane region" description="Helical" evidence="1">
    <location>
        <begin position="221"/>
        <end position="241"/>
    </location>
</feature>
<sequence length="270" mass="28409">MSLTEHTSSSFTKRFGVMLLAGMPGILALSGYIYLTTPSTAVPAGLSLPLFAVSAGVNSLLFLTVACLVGAYTAPQVDLSSYLVDWVGTGDDIGRRLRPEVRFAVSLGVIGGLLILLLDVVLAPFVTRDLPQSAIGATDATIASVLVYAPVRFLYGGITEELLLRYGLMSTLAFVGWVLTGRRSDGPGSGVMWVAIVVSAVLFGIGHLPALAQSVDLTPALVARTVLLNAIAGVLFGWLYWQRSLEAAMVAHAAFHVPLVVLSLIQVALL</sequence>